<reference evidence="3" key="2">
    <citation type="submission" date="2025-08" db="UniProtKB">
        <authorList>
            <consortium name="Ensembl"/>
        </authorList>
    </citation>
    <scope>IDENTIFICATION</scope>
    <source>
        <strain evidence="3">Guanapo</strain>
    </source>
</reference>
<protein>
    <recommendedName>
        <fullName evidence="2">Fibronectin type-III domain-containing protein</fullName>
    </recommendedName>
</protein>
<evidence type="ECO:0000259" key="2">
    <source>
        <dbReference type="PROSITE" id="PS50853"/>
    </source>
</evidence>
<dbReference type="InterPro" id="IPR003961">
    <property type="entry name" value="FN3_dom"/>
</dbReference>
<dbReference type="PANTHER" id="PTHR14340:SF13">
    <property type="entry name" value="TITIN"/>
    <property type="match status" value="1"/>
</dbReference>
<dbReference type="STRING" id="8081.ENSPREP00000026363"/>
<dbReference type="GeneTree" id="ENSGT01110000267173"/>
<dbReference type="GO" id="GO:0045214">
    <property type="term" value="P:sarcomere organization"/>
    <property type="evidence" value="ECO:0007669"/>
    <property type="project" value="TreeGrafter"/>
</dbReference>
<evidence type="ECO:0000313" key="3">
    <source>
        <dbReference type="Ensembl" id="ENSPREP00000026363.1"/>
    </source>
</evidence>
<dbReference type="OMA" id="CISRATC"/>
<dbReference type="SMART" id="SM00060">
    <property type="entry name" value="FN3"/>
    <property type="match status" value="1"/>
</dbReference>
<evidence type="ECO:0000256" key="1">
    <source>
        <dbReference type="ARBA" id="ARBA00023319"/>
    </source>
</evidence>
<accession>A0A3P9PXN0</accession>
<dbReference type="Ensembl" id="ENSPRET00000026632.1">
    <property type="protein sequence ID" value="ENSPREP00000026363.1"/>
    <property type="gene ID" value="ENSPREG00000017822.1"/>
</dbReference>
<organism evidence="3 4">
    <name type="scientific">Poecilia reticulata</name>
    <name type="common">Guppy</name>
    <name type="synonym">Acanthophacelus reticulatus</name>
    <dbReference type="NCBI Taxonomy" id="8081"/>
    <lineage>
        <taxon>Eukaryota</taxon>
        <taxon>Metazoa</taxon>
        <taxon>Chordata</taxon>
        <taxon>Craniata</taxon>
        <taxon>Vertebrata</taxon>
        <taxon>Euteleostomi</taxon>
        <taxon>Actinopterygii</taxon>
        <taxon>Neopterygii</taxon>
        <taxon>Teleostei</taxon>
        <taxon>Neoteleostei</taxon>
        <taxon>Acanthomorphata</taxon>
        <taxon>Ovalentaria</taxon>
        <taxon>Atherinomorphae</taxon>
        <taxon>Cyprinodontiformes</taxon>
        <taxon>Poeciliidae</taxon>
        <taxon>Poeciliinae</taxon>
        <taxon>Poecilia</taxon>
    </lineage>
</organism>
<dbReference type="GO" id="GO:0031430">
    <property type="term" value="C:M band"/>
    <property type="evidence" value="ECO:0007669"/>
    <property type="project" value="TreeGrafter"/>
</dbReference>
<dbReference type="CDD" id="cd00063">
    <property type="entry name" value="FN3"/>
    <property type="match status" value="1"/>
</dbReference>
<reference evidence="4" key="1">
    <citation type="submission" date="2013-11" db="EMBL/GenBank/DDBJ databases">
        <title>The genomic landscape of the Guanapo guppy.</title>
        <authorList>
            <person name="Kuenstner A."/>
            <person name="Dreyer C."/>
        </authorList>
    </citation>
    <scope>NUCLEOTIDE SEQUENCE</scope>
    <source>
        <strain evidence="4">Guanapo</strain>
    </source>
</reference>
<sequence length="126" mass="13753">PVAWLCISRATCVSYFKSIVHLPDTPGPPVNLMVKETSKDSADILWDAPLIDGGFEITHYIVEKRDTERKAWSIVSNNCTKTSFKVPDLEAGRSYCFRASAVNKLGTGESCETADSVRATGGLNIN</sequence>
<dbReference type="InterPro" id="IPR036116">
    <property type="entry name" value="FN3_sf"/>
</dbReference>
<dbReference type="PANTHER" id="PTHR14340">
    <property type="entry name" value="MICROFIBRIL-ASSOCIATED GLYCOPROTEIN 3"/>
    <property type="match status" value="1"/>
</dbReference>
<dbReference type="AlphaFoldDB" id="A0A3P9PXN0"/>
<name>A0A3P9PXN0_POERE</name>
<reference evidence="3" key="3">
    <citation type="submission" date="2025-09" db="UniProtKB">
        <authorList>
            <consortium name="Ensembl"/>
        </authorList>
    </citation>
    <scope>IDENTIFICATION</scope>
    <source>
        <strain evidence="3">Guanapo</strain>
    </source>
</reference>
<feature type="domain" description="Fibronectin type-III" evidence="2">
    <location>
        <begin position="28"/>
        <end position="123"/>
    </location>
</feature>
<dbReference type="InterPro" id="IPR013783">
    <property type="entry name" value="Ig-like_fold"/>
</dbReference>
<dbReference type="FunFam" id="2.60.40.10:FF:000003">
    <property type="entry name" value="Titin isoform E"/>
    <property type="match status" value="1"/>
</dbReference>
<keyword evidence="1" id="KW-0393">Immunoglobulin domain</keyword>
<dbReference type="PROSITE" id="PS50853">
    <property type="entry name" value="FN3"/>
    <property type="match status" value="1"/>
</dbReference>
<dbReference type="SUPFAM" id="SSF49265">
    <property type="entry name" value="Fibronectin type III"/>
    <property type="match status" value="1"/>
</dbReference>
<proteinExistence type="predicted"/>
<dbReference type="Proteomes" id="UP000242638">
    <property type="component" value="Unassembled WGS sequence"/>
</dbReference>
<keyword evidence="4" id="KW-1185">Reference proteome</keyword>
<dbReference type="PRINTS" id="PR00014">
    <property type="entry name" value="FNTYPEIII"/>
</dbReference>
<dbReference type="GO" id="GO:0048738">
    <property type="term" value="P:cardiac muscle tissue development"/>
    <property type="evidence" value="ECO:0007669"/>
    <property type="project" value="TreeGrafter"/>
</dbReference>
<dbReference type="Gene3D" id="2.60.40.10">
    <property type="entry name" value="Immunoglobulins"/>
    <property type="match status" value="1"/>
</dbReference>
<dbReference type="GO" id="GO:0008307">
    <property type="term" value="F:structural constituent of muscle"/>
    <property type="evidence" value="ECO:0007669"/>
    <property type="project" value="TreeGrafter"/>
</dbReference>
<dbReference type="Pfam" id="PF00041">
    <property type="entry name" value="fn3"/>
    <property type="match status" value="1"/>
</dbReference>
<evidence type="ECO:0000313" key="4">
    <source>
        <dbReference type="Proteomes" id="UP000242638"/>
    </source>
</evidence>